<keyword evidence="1" id="KW-1133">Transmembrane helix</keyword>
<dbReference type="EMBL" id="BMFZ01000003">
    <property type="protein sequence ID" value="GGA40998.1"/>
    <property type="molecule type" value="Genomic_DNA"/>
</dbReference>
<dbReference type="Proteomes" id="UP000627464">
    <property type="component" value="Unassembled WGS sequence"/>
</dbReference>
<accession>A0ABQ1GC95</accession>
<keyword evidence="3" id="KW-1185">Reference proteome</keyword>
<dbReference type="RefSeq" id="WP_188472063.1">
    <property type="nucleotide sequence ID" value="NZ_BMFZ01000003.1"/>
</dbReference>
<comment type="caution">
    <text evidence="2">The sequence shown here is derived from an EMBL/GenBank/DDBJ whole genome shotgun (WGS) entry which is preliminary data.</text>
</comment>
<evidence type="ECO:0000313" key="3">
    <source>
        <dbReference type="Proteomes" id="UP000627464"/>
    </source>
</evidence>
<name>A0ABQ1GC95_9GAMM</name>
<proteinExistence type="predicted"/>
<protein>
    <submittedName>
        <fullName evidence="2">Uncharacterized protein</fullName>
    </submittedName>
</protein>
<feature type="transmembrane region" description="Helical" evidence="1">
    <location>
        <begin position="39"/>
        <end position="61"/>
    </location>
</feature>
<feature type="transmembrane region" description="Helical" evidence="1">
    <location>
        <begin position="12"/>
        <end position="33"/>
    </location>
</feature>
<gene>
    <name evidence="2" type="ORF">GCM10011328_14930</name>
</gene>
<evidence type="ECO:0000256" key="1">
    <source>
        <dbReference type="SAM" id="Phobius"/>
    </source>
</evidence>
<evidence type="ECO:0000313" key="2">
    <source>
        <dbReference type="EMBL" id="GGA40998.1"/>
    </source>
</evidence>
<sequence>MINLFKKLASRGMAGISDFIIIATLGLIVWFLLMSDSEYRYIKASISCVGFVLAYAVYWLANKFDDGI</sequence>
<reference evidence="3" key="1">
    <citation type="journal article" date="2019" name="Int. J. Syst. Evol. Microbiol.">
        <title>The Global Catalogue of Microorganisms (GCM) 10K type strain sequencing project: providing services to taxonomists for standard genome sequencing and annotation.</title>
        <authorList>
            <consortium name="The Broad Institute Genomics Platform"/>
            <consortium name="The Broad Institute Genome Sequencing Center for Infectious Disease"/>
            <person name="Wu L."/>
            <person name="Ma J."/>
        </authorList>
    </citation>
    <scope>NUCLEOTIDE SEQUENCE [LARGE SCALE GENOMIC DNA]</scope>
    <source>
        <strain evidence="3">CGMCC 1.12806</strain>
    </source>
</reference>
<organism evidence="2 3">
    <name type="scientific">Hafnia psychrotolerans</name>
    <dbReference type="NCBI Taxonomy" id="1477018"/>
    <lineage>
        <taxon>Bacteria</taxon>
        <taxon>Pseudomonadati</taxon>
        <taxon>Pseudomonadota</taxon>
        <taxon>Gammaproteobacteria</taxon>
        <taxon>Enterobacterales</taxon>
        <taxon>Hafniaceae</taxon>
        <taxon>Hafnia</taxon>
    </lineage>
</organism>
<keyword evidence="1" id="KW-0812">Transmembrane</keyword>
<keyword evidence="1" id="KW-0472">Membrane</keyword>